<evidence type="ECO:0000256" key="5">
    <source>
        <dbReference type="ARBA" id="ARBA00023110"/>
    </source>
</evidence>
<dbReference type="OrthoDB" id="14196at2"/>
<comment type="similarity">
    <text evidence="2">Belongs to the PpiC/parvulin rotamase family.</text>
</comment>
<protein>
    <recommendedName>
        <fullName evidence="4">Parvulin-like PPIase</fullName>
        <ecNumber evidence="3">5.2.1.8</ecNumber>
    </recommendedName>
    <alternativeName>
        <fullName evidence="6">Peptidyl-prolyl cis-trans isomerase plp</fullName>
    </alternativeName>
    <alternativeName>
        <fullName evidence="7">Rotamase plp</fullName>
    </alternativeName>
</protein>
<gene>
    <name evidence="11" type="ORF">Ga0080574_TMP2428</name>
</gene>
<dbReference type="PROSITE" id="PS01096">
    <property type="entry name" value="PPIC_PPIASE_1"/>
    <property type="match status" value="1"/>
</dbReference>
<dbReference type="EMBL" id="CP015093">
    <property type="protein sequence ID" value="APZ52762.1"/>
    <property type="molecule type" value="Genomic_DNA"/>
</dbReference>
<dbReference type="GO" id="GO:0003755">
    <property type="term" value="F:peptidyl-prolyl cis-trans isomerase activity"/>
    <property type="evidence" value="ECO:0007669"/>
    <property type="project" value="UniProtKB-KW"/>
</dbReference>
<accession>A0A1P8UTR0</accession>
<dbReference type="PANTHER" id="PTHR47245">
    <property type="entry name" value="PEPTIDYLPROLYL ISOMERASE"/>
    <property type="match status" value="1"/>
</dbReference>
<keyword evidence="8 11" id="KW-0413">Isomerase</keyword>
<dbReference type="InterPro" id="IPR050245">
    <property type="entry name" value="PrsA_foldase"/>
</dbReference>
<evidence type="ECO:0000313" key="12">
    <source>
        <dbReference type="Proteomes" id="UP000187059"/>
    </source>
</evidence>
<proteinExistence type="inferred from homology"/>
<organism evidence="11 12">
    <name type="scientific">Salipiger abyssi</name>
    <dbReference type="NCBI Taxonomy" id="1250539"/>
    <lineage>
        <taxon>Bacteria</taxon>
        <taxon>Pseudomonadati</taxon>
        <taxon>Pseudomonadota</taxon>
        <taxon>Alphaproteobacteria</taxon>
        <taxon>Rhodobacterales</taxon>
        <taxon>Roseobacteraceae</taxon>
        <taxon>Salipiger</taxon>
    </lineage>
</organism>
<comment type="catalytic activity">
    <reaction evidence="1">
        <text>[protein]-peptidylproline (omega=180) = [protein]-peptidylproline (omega=0)</text>
        <dbReference type="Rhea" id="RHEA:16237"/>
        <dbReference type="Rhea" id="RHEA-COMP:10747"/>
        <dbReference type="Rhea" id="RHEA-COMP:10748"/>
        <dbReference type="ChEBI" id="CHEBI:83833"/>
        <dbReference type="ChEBI" id="CHEBI:83834"/>
        <dbReference type="EC" id="5.2.1.8"/>
    </reaction>
</comment>
<dbReference type="Gene3D" id="3.10.50.40">
    <property type="match status" value="1"/>
</dbReference>
<evidence type="ECO:0000256" key="2">
    <source>
        <dbReference type="ARBA" id="ARBA00007656"/>
    </source>
</evidence>
<evidence type="ECO:0000256" key="9">
    <source>
        <dbReference type="SAM" id="SignalP"/>
    </source>
</evidence>
<evidence type="ECO:0000256" key="3">
    <source>
        <dbReference type="ARBA" id="ARBA00013194"/>
    </source>
</evidence>
<dbReference type="PROSITE" id="PS50198">
    <property type="entry name" value="PPIC_PPIASE_2"/>
    <property type="match status" value="1"/>
</dbReference>
<keyword evidence="9" id="KW-0732">Signal</keyword>
<dbReference type="RefSeq" id="WP_076699434.1">
    <property type="nucleotide sequence ID" value="NZ_CP015093.1"/>
</dbReference>
<dbReference type="InterPro" id="IPR023058">
    <property type="entry name" value="PPIase_PpiC_CS"/>
</dbReference>
<evidence type="ECO:0000256" key="7">
    <source>
        <dbReference type="ARBA" id="ARBA00031484"/>
    </source>
</evidence>
<dbReference type="InterPro" id="IPR027304">
    <property type="entry name" value="Trigger_fact/SurA_dom_sf"/>
</dbReference>
<dbReference type="InterPro" id="IPR046357">
    <property type="entry name" value="PPIase_dom_sf"/>
</dbReference>
<dbReference type="InterPro" id="IPR000297">
    <property type="entry name" value="PPIase_PpiC"/>
</dbReference>
<evidence type="ECO:0000259" key="10">
    <source>
        <dbReference type="PROSITE" id="PS50198"/>
    </source>
</evidence>
<evidence type="ECO:0000256" key="8">
    <source>
        <dbReference type="PROSITE-ProRule" id="PRU00278"/>
    </source>
</evidence>
<evidence type="ECO:0000256" key="6">
    <source>
        <dbReference type="ARBA" id="ARBA00030642"/>
    </source>
</evidence>
<keyword evidence="12" id="KW-1185">Reference proteome</keyword>
<dbReference type="AlphaFoldDB" id="A0A1P8UTR0"/>
<evidence type="ECO:0000313" key="11">
    <source>
        <dbReference type="EMBL" id="APZ52762.1"/>
    </source>
</evidence>
<sequence precursor="true">MPKTLTKLTAAAFAIALALPAQAQEEMGLDSVVATVNGQEITLGNMLVIRSTLPDQYQQLGDEVLWDGILDQLVQQAVLAQDEQAEETKLVTLSLENERRALMAAEVIKTVAQAALTDEAVQAAYDADYAGSDLGTEFNASHILVETEDEAKALVEELEGGADFAELAKEKSTGPSGPNGGELGWFGAGMMVAPFEEAVKEMEPGAISAPVETQFGWHVIKLNETRDKEAPALDSVREEIELKLQQEAVQSYIDEKLAAADVTRMDKSEADVSVLSNTQLLED</sequence>
<reference evidence="11 12" key="1">
    <citation type="submission" date="2016-04" db="EMBL/GenBank/DDBJ databases">
        <title>Deep-sea bacteria in the southern Pacific.</title>
        <authorList>
            <person name="Tang K."/>
        </authorList>
    </citation>
    <scope>NUCLEOTIDE SEQUENCE [LARGE SCALE GENOMIC DNA]</scope>
    <source>
        <strain evidence="11 12">JLT2014</strain>
    </source>
</reference>
<dbReference type="SUPFAM" id="SSF109998">
    <property type="entry name" value="Triger factor/SurA peptide-binding domain-like"/>
    <property type="match status" value="1"/>
</dbReference>
<feature type="chain" id="PRO_5013224540" description="Parvulin-like PPIase" evidence="9">
    <location>
        <begin position="24"/>
        <end position="283"/>
    </location>
</feature>
<dbReference type="SUPFAM" id="SSF54534">
    <property type="entry name" value="FKBP-like"/>
    <property type="match status" value="1"/>
</dbReference>
<evidence type="ECO:0000256" key="4">
    <source>
        <dbReference type="ARBA" id="ARBA00018370"/>
    </source>
</evidence>
<feature type="signal peptide" evidence="9">
    <location>
        <begin position="1"/>
        <end position="23"/>
    </location>
</feature>
<dbReference type="PANTHER" id="PTHR47245:SF2">
    <property type="entry name" value="PEPTIDYL-PROLYL CIS-TRANS ISOMERASE HP_0175-RELATED"/>
    <property type="match status" value="1"/>
</dbReference>
<dbReference type="KEGG" id="paby:Ga0080574_TMP2428"/>
<dbReference type="Pfam" id="PF00639">
    <property type="entry name" value="Rotamase"/>
    <property type="match status" value="1"/>
</dbReference>
<evidence type="ECO:0000256" key="1">
    <source>
        <dbReference type="ARBA" id="ARBA00000971"/>
    </source>
</evidence>
<feature type="domain" description="PpiC" evidence="10">
    <location>
        <begin position="135"/>
        <end position="224"/>
    </location>
</feature>
<dbReference type="EC" id="5.2.1.8" evidence="3"/>
<name>A0A1P8UTR0_9RHOB</name>
<dbReference type="Proteomes" id="UP000187059">
    <property type="component" value="Chromosome"/>
</dbReference>
<dbReference type="STRING" id="1250539.Ga0080574_TMP2428"/>
<keyword evidence="5 8" id="KW-0697">Rotamase</keyword>